<keyword evidence="4" id="KW-0285">Flavoprotein</keyword>
<evidence type="ECO:0000256" key="4">
    <source>
        <dbReference type="ARBA" id="ARBA00022630"/>
    </source>
</evidence>
<comment type="pathway">
    <text evidence="2">Cofactor biosynthesis; ubiquinone biosynthesis.</text>
</comment>
<sequence>MKTFDYDVLIIGGGLAGGSLALALAGSPLKVAVVESRTESERQTAPAGARALALARGTARILETLGVWAAVEPKATPIRDIHVSDRGHFGKTRLSAEREGVAALGYVVTARDVEDAVADALHSGTVELIQPARLIGLRAGPDSVHVSLKRGEETLMLSARLVVGADGSDSTVRRLLEIPQIVREYGQTALVFEVATELDHRNVAYERFTSSGPLAVLPLGRRRCSVVWTLVPSQAEELRALSEAEFLARFQEAFGYWLGALGPVGPRQTFPLKLIRAGRMADDRVVLIGNAMHQLHPVAGQGFNLGLRDAAQLAERLIVKQGFGEDIGDPAFLHSYADARQRDLRNTVAFTDSLIRIFSSDFLPLALIRNIGLFALDCLPPAKHLLARHAMGLAERLPRFH</sequence>
<evidence type="ECO:0000256" key="3">
    <source>
        <dbReference type="ARBA" id="ARBA00005349"/>
    </source>
</evidence>
<evidence type="ECO:0000256" key="5">
    <source>
        <dbReference type="ARBA" id="ARBA00022827"/>
    </source>
</evidence>
<keyword evidence="5" id="KW-0274">FAD</keyword>
<evidence type="ECO:0000313" key="10">
    <source>
        <dbReference type="EMBL" id="QJD28586.1"/>
    </source>
</evidence>
<evidence type="ECO:0000256" key="6">
    <source>
        <dbReference type="ARBA" id="ARBA00023002"/>
    </source>
</evidence>
<dbReference type="InterPro" id="IPR010971">
    <property type="entry name" value="UbiH/COQ6"/>
</dbReference>
<keyword evidence="11" id="KW-1185">Reference proteome</keyword>
<dbReference type="Proteomes" id="UP000503004">
    <property type="component" value="Chromosome"/>
</dbReference>
<dbReference type="NCBIfam" id="TIGR01988">
    <property type="entry name" value="Ubi-OHases"/>
    <property type="match status" value="1"/>
</dbReference>
<dbReference type="InterPro" id="IPR011295">
    <property type="entry name" value="UbiH"/>
</dbReference>
<gene>
    <name evidence="10" type="primary">ubiH</name>
    <name evidence="10" type="synonym">visB</name>
    <name evidence="10" type="ORF">GNH96_00445</name>
</gene>
<evidence type="ECO:0000256" key="8">
    <source>
        <dbReference type="ARBA" id="ARBA00065734"/>
    </source>
</evidence>
<dbReference type="NCBIfam" id="NF004356">
    <property type="entry name" value="PRK05732.1"/>
    <property type="match status" value="1"/>
</dbReference>
<dbReference type="RefSeq" id="WP_169601280.1">
    <property type="nucleotide sequence ID" value="NZ_CP046565.1"/>
</dbReference>
<protein>
    <submittedName>
        <fullName evidence="10">2-octaprenyl-6-methoxyphenyl hydroxylase</fullName>
        <ecNumber evidence="10">1.14.13.-</ecNumber>
    </submittedName>
</protein>
<comment type="cofactor">
    <cofactor evidence="1">
        <name>FAD</name>
        <dbReference type="ChEBI" id="CHEBI:57692"/>
    </cofactor>
</comment>
<dbReference type="EMBL" id="CP046565">
    <property type="protein sequence ID" value="QJD28586.1"/>
    <property type="molecule type" value="Genomic_DNA"/>
</dbReference>
<evidence type="ECO:0000256" key="2">
    <source>
        <dbReference type="ARBA" id="ARBA00004749"/>
    </source>
</evidence>
<dbReference type="PANTHER" id="PTHR43876:SF8">
    <property type="entry name" value="2-OCTAPRENYL-6-METHOXYPHENOL HYDROXYLASE"/>
    <property type="match status" value="1"/>
</dbReference>
<accession>A0A858Q4D2</accession>
<dbReference type="InterPro" id="IPR036188">
    <property type="entry name" value="FAD/NAD-bd_sf"/>
</dbReference>
<dbReference type="PRINTS" id="PR00420">
    <property type="entry name" value="RNGMNOXGNASE"/>
</dbReference>
<dbReference type="SUPFAM" id="SSF51905">
    <property type="entry name" value="FAD/NAD(P)-binding domain"/>
    <property type="match status" value="1"/>
</dbReference>
<evidence type="ECO:0000259" key="9">
    <source>
        <dbReference type="Pfam" id="PF01494"/>
    </source>
</evidence>
<dbReference type="EC" id="1.14.13.-" evidence="10"/>
<evidence type="ECO:0000256" key="7">
    <source>
        <dbReference type="ARBA" id="ARBA00023033"/>
    </source>
</evidence>
<dbReference type="GO" id="GO:0006744">
    <property type="term" value="P:ubiquinone biosynthetic process"/>
    <property type="evidence" value="ECO:0007669"/>
    <property type="project" value="UniProtKB-UniPathway"/>
</dbReference>
<dbReference type="NCBIfam" id="TIGR01984">
    <property type="entry name" value="UbiH"/>
    <property type="match status" value="1"/>
</dbReference>
<keyword evidence="6 10" id="KW-0560">Oxidoreductase</keyword>
<dbReference type="GO" id="GO:0110142">
    <property type="term" value="C:ubiquinone biosynthesis complex"/>
    <property type="evidence" value="ECO:0007669"/>
    <property type="project" value="UniProtKB-ARBA"/>
</dbReference>
<dbReference type="FunFam" id="3.50.50.60:FF:000021">
    <property type="entry name" value="Ubiquinone biosynthesis monooxygenase COQ6"/>
    <property type="match status" value="1"/>
</dbReference>
<dbReference type="PROSITE" id="PS01304">
    <property type="entry name" value="UBIH"/>
    <property type="match status" value="1"/>
</dbReference>
<dbReference type="KEGG" id="metu:GNH96_00445"/>
<reference evidence="11" key="1">
    <citation type="submission" date="2019-12" db="EMBL/GenBank/DDBJ databases">
        <authorList>
            <person name="Awala S.I."/>
            <person name="Rhee S.K."/>
        </authorList>
    </citation>
    <scope>NUCLEOTIDE SEQUENCE [LARGE SCALE GENOMIC DNA]</scope>
    <source>
        <strain evidence="11">IM1</strain>
    </source>
</reference>
<comment type="similarity">
    <text evidence="3">Belongs to the UbiH/COQ6 family.</text>
</comment>
<dbReference type="InterPro" id="IPR002938">
    <property type="entry name" value="FAD-bd"/>
</dbReference>
<dbReference type="GO" id="GO:0071949">
    <property type="term" value="F:FAD binding"/>
    <property type="evidence" value="ECO:0007669"/>
    <property type="project" value="InterPro"/>
</dbReference>
<dbReference type="GO" id="GO:0008681">
    <property type="term" value="F:2-octaprenyl-6-methoxyphenol hydroxylase activity"/>
    <property type="evidence" value="ECO:0007669"/>
    <property type="project" value="InterPro"/>
</dbReference>
<dbReference type="UniPathway" id="UPA00232"/>
<feature type="domain" description="FAD-binding" evidence="9">
    <location>
        <begin position="5"/>
        <end position="348"/>
    </location>
</feature>
<name>A0A858Q4D2_9GAMM</name>
<dbReference type="InterPro" id="IPR051205">
    <property type="entry name" value="UbiH/COQ6_monooxygenase"/>
</dbReference>
<dbReference type="Pfam" id="PF01494">
    <property type="entry name" value="FAD_binding_3"/>
    <property type="match status" value="1"/>
</dbReference>
<organism evidence="10 11">
    <name type="scientific">Methylococcus geothermalis</name>
    <dbReference type="NCBI Taxonomy" id="2681310"/>
    <lineage>
        <taxon>Bacteria</taxon>
        <taxon>Pseudomonadati</taxon>
        <taxon>Pseudomonadota</taxon>
        <taxon>Gammaproteobacteria</taxon>
        <taxon>Methylococcales</taxon>
        <taxon>Methylococcaceae</taxon>
        <taxon>Methylococcus</taxon>
    </lineage>
</organism>
<dbReference type="PANTHER" id="PTHR43876">
    <property type="entry name" value="UBIQUINONE BIOSYNTHESIS MONOOXYGENASE COQ6, MITOCHONDRIAL"/>
    <property type="match status" value="1"/>
</dbReference>
<dbReference type="InterPro" id="IPR018168">
    <property type="entry name" value="Ubi_Hdrlase_CS"/>
</dbReference>
<comment type="subunit">
    <text evidence="8">Component of the Ubi complex metabolon, which regroups five ubiquinone biosynthesis proteins (UbiE, UbiF, UbiG, UbiH and UbiI) and two accessory factors (UbiK and the lipid-binding protein UbiJ).</text>
</comment>
<dbReference type="Gene3D" id="3.50.50.60">
    <property type="entry name" value="FAD/NAD(P)-binding domain"/>
    <property type="match status" value="2"/>
</dbReference>
<evidence type="ECO:0000256" key="1">
    <source>
        <dbReference type="ARBA" id="ARBA00001974"/>
    </source>
</evidence>
<dbReference type="AlphaFoldDB" id="A0A858Q4D2"/>
<proteinExistence type="inferred from homology"/>
<evidence type="ECO:0000313" key="11">
    <source>
        <dbReference type="Proteomes" id="UP000503004"/>
    </source>
</evidence>
<keyword evidence="7" id="KW-0503">Monooxygenase</keyword>